<dbReference type="AlphaFoldDB" id="A0A518BFE7"/>
<protein>
    <submittedName>
        <fullName evidence="1">Uncharacterized protein</fullName>
    </submittedName>
</protein>
<dbReference type="Proteomes" id="UP000316921">
    <property type="component" value="Chromosome"/>
</dbReference>
<evidence type="ECO:0000313" key="1">
    <source>
        <dbReference type="EMBL" id="QDU65633.1"/>
    </source>
</evidence>
<dbReference type="EMBL" id="CP036287">
    <property type="protein sequence ID" value="QDU65633.1"/>
    <property type="molecule type" value="Genomic_DNA"/>
</dbReference>
<evidence type="ECO:0000313" key="2">
    <source>
        <dbReference type="Proteomes" id="UP000316921"/>
    </source>
</evidence>
<proteinExistence type="predicted"/>
<gene>
    <name evidence="1" type="ORF">Pla133_06980</name>
</gene>
<dbReference type="RefSeq" id="WP_145062440.1">
    <property type="nucleotide sequence ID" value="NZ_CP036287.1"/>
</dbReference>
<dbReference type="KEGG" id="pbap:Pla133_06980"/>
<accession>A0A518BFE7</accession>
<sequence length="111" mass="12634">MSIDRHFHDYFAAVERAGGQDRCFLCRRTPADVKAFFGFHEDGTPIDADEYGLEDVVLDRLDVMSYRGERPVCAVCQLNLDAVELAGGRDILARVLRQMLDERDKLWPGDD</sequence>
<keyword evidence="2" id="KW-1185">Reference proteome</keyword>
<name>A0A518BFE7_9BACT</name>
<organism evidence="1 2">
    <name type="scientific">Engelhardtia mirabilis</name>
    <dbReference type="NCBI Taxonomy" id="2528011"/>
    <lineage>
        <taxon>Bacteria</taxon>
        <taxon>Pseudomonadati</taxon>
        <taxon>Planctomycetota</taxon>
        <taxon>Planctomycetia</taxon>
        <taxon>Planctomycetia incertae sedis</taxon>
        <taxon>Engelhardtia</taxon>
    </lineage>
</organism>
<reference evidence="1 2" key="1">
    <citation type="submission" date="2019-02" db="EMBL/GenBank/DDBJ databases">
        <title>Deep-cultivation of Planctomycetes and their phenomic and genomic characterization uncovers novel biology.</title>
        <authorList>
            <person name="Wiegand S."/>
            <person name="Jogler M."/>
            <person name="Boedeker C."/>
            <person name="Pinto D."/>
            <person name="Vollmers J."/>
            <person name="Rivas-Marin E."/>
            <person name="Kohn T."/>
            <person name="Peeters S.H."/>
            <person name="Heuer A."/>
            <person name="Rast P."/>
            <person name="Oberbeckmann S."/>
            <person name="Bunk B."/>
            <person name="Jeske O."/>
            <person name="Meyerdierks A."/>
            <person name="Storesund J.E."/>
            <person name="Kallscheuer N."/>
            <person name="Luecker S."/>
            <person name="Lage O.M."/>
            <person name="Pohl T."/>
            <person name="Merkel B.J."/>
            <person name="Hornburger P."/>
            <person name="Mueller R.-W."/>
            <person name="Bruemmer F."/>
            <person name="Labrenz M."/>
            <person name="Spormann A.M."/>
            <person name="Op den Camp H."/>
            <person name="Overmann J."/>
            <person name="Amann R."/>
            <person name="Jetten M.S.M."/>
            <person name="Mascher T."/>
            <person name="Medema M.H."/>
            <person name="Devos D.P."/>
            <person name="Kaster A.-K."/>
            <person name="Ovreas L."/>
            <person name="Rohde M."/>
            <person name="Galperin M.Y."/>
            <person name="Jogler C."/>
        </authorList>
    </citation>
    <scope>NUCLEOTIDE SEQUENCE [LARGE SCALE GENOMIC DNA]</scope>
    <source>
        <strain evidence="1 2">Pla133</strain>
    </source>
</reference>